<dbReference type="InterPro" id="IPR000086">
    <property type="entry name" value="NUDIX_hydrolase_dom"/>
</dbReference>
<sequence>MSYIQFAYKQSSYMDSGMSHPPFAVTVDLVLMTVTGSGLAVLLQRRAEEPFAGHLALPGGFVGIDEPLDAAARRVLAAKAGFAPGEGGWLEQLYTFGDPARDPRMRTVSVAYFALLPEERLASAVGDADDLMLAPVGDLPEPLAFDHAAILCAAQDRLRGKLDYTPVALALLPDAFTLRDLQGVHEAILGKSLNKPAFRRRMIDTGWIEATGTREAVSNFRPAELYRRKPS</sequence>
<dbReference type="Gene3D" id="1.10.10.10">
    <property type="entry name" value="Winged helix-like DNA-binding domain superfamily/Winged helix DNA-binding domain"/>
    <property type="match status" value="1"/>
</dbReference>
<name>A0A192D2X5_9SPHN</name>
<evidence type="ECO:0000259" key="2">
    <source>
        <dbReference type="PROSITE" id="PS51462"/>
    </source>
</evidence>
<dbReference type="InterPro" id="IPR054105">
    <property type="entry name" value="WHD_NrtR"/>
</dbReference>
<dbReference type="Gene3D" id="3.90.79.10">
    <property type="entry name" value="Nucleoside Triphosphate Pyrophosphohydrolase"/>
    <property type="match status" value="1"/>
</dbReference>
<reference evidence="3 4" key="1">
    <citation type="submission" date="2016-05" db="EMBL/GenBank/DDBJ databases">
        <title>Compelete Genome Sequence of Bacteriochlorophyll-Synthesizing Bacterium Porphyrobacter neustonensis DSM 9434.</title>
        <authorList>
            <person name="Shi X.-L."/>
            <person name="Wu Y.-H."/>
            <person name="Cheng H."/>
            <person name="Xu L."/>
            <person name="Zhang X.-Q."/>
            <person name="Wang C.-S."/>
            <person name="Xu X.-W."/>
        </authorList>
    </citation>
    <scope>NUCLEOTIDE SEQUENCE [LARGE SCALE GENOMIC DNA]</scope>
    <source>
        <strain evidence="3 4">DSM 9434</strain>
    </source>
</reference>
<dbReference type="SUPFAM" id="SSF46785">
    <property type="entry name" value="Winged helix' DNA-binding domain"/>
    <property type="match status" value="1"/>
</dbReference>
<dbReference type="Proteomes" id="UP000078263">
    <property type="component" value="Chromosome"/>
</dbReference>
<accession>A0A192D2X5</accession>
<keyword evidence="1" id="KW-1133">Transmembrane helix</keyword>
<dbReference type="InterPro" id="IPR015797">
    <property type="entry name" value="NUDIX_hydrolase-like_dom_sf"/>
</dbReference>
<dbReference type="EMBL" id="CP016033">
    <property type="protein sequence ID" value="ANK12833.1"/>
    <property type="molecule type" value="Genomic_DNA"/>
</dbReference>
<evidence type="ECO:0000313" key="4">
    <source>
        <dbReference type="Proteomes" id="UP000078263"/>
    </source>
</evidence>
<dbReference type="STRING" id="1112.A9D12_07605"/>
<keyword evidence="1" id="KW-0812">Transmembrane</keyword>
<keyword evidence="1" id="KW-0472">Membrane</keyword>
<dbReference type="PANTHER" id="PTHR43736">
    <property type="entry name" value="ADP-RIBOSE PYROPHOSPHATASE"/>
    <property type="match status" value="1"/>
</dbReference>
<dbReference type="InterPro" id="IPR036390">
    <property type="entry name" value="WH_DNA-bd_sf"/>
</dbReference>
<dbReference type="CDD" id="cd18873">
    <property type="entry name" value="NUDIX_NadM_like"/>
    <property type="match status" value="1"/>
</dbReference>
<evidence type="ECO:0000313" key="3">
    <source>
        <dbReference type="EMBL" id="ANK12833.1"/>
    </source>
</evidence>
<dbReference type="PROSITE" id="PS51462">
    <property type="entry name" value="NUDIX"/>
    <property type="match status" value="1"/>
</dbReference>
<dbReference type="AlphaFoldDB" id="A0A192D2X5"/>
<dbReference type="PANTHER" id="PTHR43736:SF4">
    <property type="entry name" value="SLR1690 PROTEIN"/>
    <property type="match status" value="1"/>
</dbReference>
<proteinExistence type="predicted"/>
<dbReference type="Pfam" id="PF21906">
    <property type="entry name" value="WHD_NrtR"/>
    <property type="match status" value="1"/>
</dbReference>
<keyword evidence="4" id="KW-1185">Reference proteome</keyword>
<feature type="transmembrane region" description="Helical" evidence="1">
    <location>
        <begin position="23"/>
        <end position="43"/>
    </location>
</feature>
<evidence type="ECO:0000256" key="1">
    <source>
        <dbReference type="SAM" id="Phobius"/>
    </source>
</evidence>
<dbReference type="KEGG" id="pns:A9D12_07605"/>
<protein>
    <recommendedName>
        <fullName evidence="2">Nudix hydrolase domain-containing protein</fullName>
    </recommendedName>
</protein>
<dbReference type="GO" id="GO:0003824">
    <property type="term" value="F:catalytic activity"/>
    <property type="evidence" value="ECO:0007669"/>
    <property type="project" value="UniProtKB-ARBA"/>
</dbReference>
<gene>
    <name evidence="3" type="ORF">A9D12_07605</name>
</gene>
<dbReference type="InterPro" id="IPR036388">
    <property type="entry name" value="WH-like_DNA-bd_sf"/>
</dbReference>
<feature type="domain" description="Nudix hydrolase" evidence="2">
    <location>
        <begin position="18"/>
        <end position="158"/>
    </location>
</feature>
<organism evidence="3 4">
    <name type="scientific">Erythrobacter neustonensis</name>
    <dbReference type="NCBI Taxonomy" id="1112"/>
    <lineage>
        <taxon>Bacteria</taxon>
        <taxon>Pseudomonadati</taxon>
        <taxon>Pseudomonadota</taxon>
        <taxon>Alphaproteobacteria</taxon>
        <taxon>Sphingomonadales</taxon>
        <taxon>Erythrobacteraceae</taxon>
        <taxon>Erythrobacter/Porphyrobacter group</taxon>
        <taxon>Erythrobacter</taxon>
    </lineage>
</organism>
<dbReference type="SUPFAM" id="SSF55811">
    <property type="entry name" value="Nudix"/>
    <property type="match status" value="1"/>
</dbReference>
<dbReference type="Pfam" id="PF00293">
    <property type="entry name" value="NUDIX"/>
    <property type="match status" value="1"/>
</dbReference>